<protein>
    <submittedName>
        <fullName evidence="2">Uncharacterized protein</fullName>
    </submittedName>
</protein>
<dbReference type="RefSeq" id="WP_008868679.1">
    <property type="nucleotide sequence ID" value="NZ_ACJN02000001.1"/>
</dbReference>
<evidence type="ECO:0000313" key="2">
    <source>
        <dbReference type="EMBL" id="EFI35547.1"/>
    </source>
</evidence>
<keyword evidence="3" id="KW-1185">Reference proteome</keyword>
<dbReference type="EMBL" id="ACJN02000001">
    <property type="protein sequence ID" value="EFI35547.1"/>
    <property type="molecule type" value="Genomic_DNA"/>
</dbReference>
<name>D6SLI6_9BACT</name>
<comment type="caution">
    <text evidence="2">The sequence shown here is derived from an EMBL/GenBank/DDBJ whole genome shotgun (WGS) entry which is preliminary data.</text>
</comment>
<reference evidence="2" key="1">
    <citation type="submission" date="2010-05" db="EMBL/GenBank/DDBJ databases">
        <title>The draft genome of Desulfonatronospira thiodismutans ASO3-1.</title>
        <authorList>
            <consortium name="US DOE Joint Genome Institute (JGI-PGF)"/>
            <person name="Lucas S."/>
            <person name="Copeland A."/>
            <person name="Lapidus A."/>
            <person name="Cheng J.-F."/>
            <person name="Bruce D."/>
            <person name="Goodwin L."/>
            <person name="Pitluck S."/>
            <person name="Chertkov O."/>
            <person name="Brettin T."/>
            <person name="Detter J.C."/>
            <person name="Han C."/>
            <person name="Land M.L."/>
            <person name="Hauser L."/>
            <person name="Kyrpides N."/>
            <person name="Mikhailova N."/>
            <person name="Muyzer G."/>
            <person name="Woyke T."/>
        </authorList>
    </citation>
    <scope>NUCLEOTIDE SEQUENCE [LARGE SCALE GENOMIC DNA]</scope>
    <source>
        <strain evidence="2">ASO3-1</strain>
    </source>
</reference>
<dbReference type="AlphaFoldDB" id="D6SLI6"/>
<organism evidence="2 3">
    <name type="scientific">Desulfonatronospira thiodismutans ASO3-1</name>
    <dbReference type="NCBI Taxonomy" id="555779"/>
    <lineage>
        <taxon>Bacteria</taxon>
        <taxon>Pseudomonadati</taxon>
        <taxon>Thermodesulfobacteriota</taxon>
        <taxon>Desulfovibrionia</taxon>
        <taxon>Desulfovibrionales</taxon>
        <taxon>Desulfonatronovibrionaceae</taxon>
        <taxon>Desulfonatronospira</taxon>
    </lineage>
</organism>
<accession>D6SLI6</accession>
<dbReference type="Proteomes" id="UP000005496">
    <property type="component" value="Unassembled WGS sequence"/>
</dbReference>
<evidence type="ECO:0000313" key="3">
    <source>
        <dbReference type="Proteomes" id="UP000005496"/>
    </source>
</evidence>
<proteinExistence type="predicted"/>
<gene>
    <name evidence="2" type="ORF">Dthio_PD2971</name>
</gene>
<evidence type="ECO:0000256" key="1">
    <source>
        <dbReference type="SAM" id="MobiDB-lite"/>
    </source>
</evidence>
<feature type="compositionally biased region" description="Basic and acidic residues" evidence="1">
    <location>
        <begin position="83"/>
        <end position="95"/>
    </location>
</feature>
<feature type="region of interest" description="Disordered" evidence="1">
    <location>
        <begin position="83"/>
        <end position="107"/>
    </location>
</feature>
<sequence>MNKASSLLFIITLLFYCVMQTDCHASFHLEKDESFRLTSTAQWYLLDCSEKLSCWPALIDKEQVSSAKLFYQQDRSDRLQKAKRELKEKVEDKSMPNKAEQPIFQAY</sequence>